<dbReference type="AlphaFoldDB" id="A0A5S9IR80"/>
<name>A0A5S9IR80_UABAM</name>
<evidence type="ECO:0000313" key="3">
    <source>
        <dbReference type="Proteomes" id="UP000326354"/>
    </source>
</evidence>
<evidence type="ECO:0000259" key="1">
    <source>
        <dbReference type="Pfam" id="PF04480"/>
    </source>
</evidence>
<reference evidence="2 3" key="1">
    <citation type="submission" date="2019-08" db="EMBL/GenBank/DDBJ databases">
        <title>Complete genome sequence of Candidatus Uab amorphum.</title>
        <authorList>
            <person name="Shiratori T."/>
            <person name="Suzuki S."/>
            <person name="Kakizawa Y."/>
            <person name="Ishida K."/>
        </authorList>
    </citation>
    <scope>NUCLEOTIDE SEQUENCE [LARGE SCALE GENOMIC DNA]</scope>
    <source>
        <strain evidence="2 3">SRT547</strain>
    </source>
</reference>
<keyword evidence="3" id="KW-1185">Reference proteome</keyword>
<evidence type="ECO:0000313" key="2">
    <source>
        <dbReference type="EMBL" id="BBM86633.1"/>
    </source>
</evidence>
<feature type="domain" description="DUF559" evidence="1">
    <location>
        <begin position="228"/>
        <end position="309"/>
    </location>
</feature>
<dbReference type="InterPro" id="IPR007569">
    <property type="entry name" value="DUF559"/>
</dbReference>
<gene>
    <name evidence="2" type="ORF">UABAM_05019</name>
</gene>
<protein>
    <recommendedName>
        <fullName evidence="1">DUF559 domain-containing protein</fullName>
    </recommendedName>
</protein>
<organism evidence="2 3">
    <name type="scientific">Uabimicrobium amorphum</name>
    <dbReference type="NCBI Taxonomy" id="2596890"/>
    <lineage>
        <taxon>Bacteria</taxon>
        <taxon>Pseudomonadati</taxon>
        <taxon>Planctomycetota</taxon>
        <taxon>Candidatus Uabimicrobiia</taxon>
        <taxon>Candidatus Uabimicrobiales</taxon>
        <taxon>Candidatus Uabimicrobiaceae</taxon>
        <taxon>Candidatus Uabimicrobium</taxon>
    </lineage>
</organism>
<dbReference type="EMBL" id="AP019860">
    <property type="protein sequence ID" value="BBM86633.1"/>
    <property type="molecule type" value="Genomic_DNA"/>
</dbReference>
<dbReference type="OrthoDB" id="9798754at2"/>
<dbReference type="KEGG" id="uam:UABAM_05019"/>
<accession>A0A5S9IR80</accession>
<sequence>MNHAALIRMVTKGFPNKLNRFNEKGLSMVTKTVKVTANNCPYKGRSIQVYDAEIIESLISMYALALAYRQLRENQKHIGERCVFLLKSLVRTALESAIQEACGFIPQVQQTAQNHYSKAISLIQKMGFHCTVDQHIATKKDIASFLNIPISTLNSFLYKHSYEIKPIKLDSPRIRSFGSKASRMNGYHLHDIVKIIFGIDTEVTARIKQEMFGQLGTFAKLDSRSEIEWRSVLKEIFSDFDFKCNHPIGKYRYYVDYFVPELQLCLECNGYDCHRSYDAQKEKEREQIITQNYGLIRFHHKVKLETLVNAILKIKPGSVIRLYDQEKIAQT</sequence>
<dbReference type="Proteomes" id="UP000326354">
    <property type="component" value="Chromosome"/>
</dbReference>
<dbReference type="Gene3D" id="3.40.960.10">
    <property type="entry name" value="VSR Endonuclease"/>
    <property type="match status" value="1"/>
</dbReference>
<proteinExistence type="predicted"/>
<dbReference type="Pfam" id="PF04480">
    <property type="entry name" value="DUF559"/>
    <property type="match status" value="1"/>
</dbReference>